<sequence length="289" mass="33400">MEAKPRLTYVLFGKDFPNLAHYLEEGTDEDAQDMSITCIRPLDPDLWIAGETYRRHQQLQNLKVLKLKNLAIETANKITPKSGQRRPLSEIVKSIFEKFKVRPYPKARIHRVDSQPDNPREFISNQPNLFLDMLPEQGENSPRMASTRAAFGTSVEYGRDIFYFTDNRGPDDILKLAMFLNSTAARLIGTLAISHWLFQVIHEYLPASLNGLIEIKVVWEEPRTWEERWLSKIVIKDIEEETAAVSQDQNRSNELIEVRKLLKTRNPSKHNGENRIRFSIGVVEVKEAD</sequence>
<dbReference type="Proteomes" id="UP001595075">
    <property type="component" value="Unassembled WGS sequence"/>
</dbReference>
<reference evidence="1 2" key="1">
    <citation type="journal article" date="2024" name="Commun. Biol.">
        <title>Comparative genomic analysis of thermophilic fungi reveals convergent evolutionary adaptations and gene losses.</title>
        <authorList>
            <person name="Steindorff A.S."/>
            <person name="Aguilar-Pontes M.V."/>
            <person name="Robinson A.J."/>
            <person name="Andreopoulos B."/>
            <person name="LaButti K."/>
            <person name="Kuo A."/>
            <person name="Mondo S."/>
            <person name="Riley R."/>
            <person name="Otillar R."/>
            <person name="Haridas S."/>
            <person name="Lipzen A."/>
            <person name="Grimwood J."/>
            <person name="Schmutz J."/>
            <person name="Clum A."/>
            <person name="Reid I.D."/>
            <person name="Moisan M.C."/>
            <person name="Butler G."/>
            <person name="Nguyen T.T.M."/>
            <person name="Dewar K."/>
            <person name="Conant G."/>
            <person name="Drula E."/>
            <person name="Henrissat B."/>
            <person name="Hansel C."/>
            <person name="Singer S."/>
            <person name="Hutchinson M.I."/>
            <person name="de Vries R.P."/>
            <person name="Natvig D.O."/>
            <person name="Powell A.J."/>
            <person name="Tsang A."/>
            <person name="Grigoriev I.V."/>
        </authorList>
    </citation>
    <scope>NUCLEOTIDE SEQUENCE [LARGE SCALE GENOMIC DNA]</scope>
    <source>
        <strain evidence="1 2">CBS 494.80</strain>
    </source>
</reference>
<dbReference type="EMBL" id="JAZHXI010000006">
    <property type="protein sequence ID" value="KAL2070526.1"/>
    <property type="molecule type" value="Genomic_DNA"/>
</dbReference>
<name>A0ABR4CKN8_9HELO</name>
<protein>
    <submittedName>
        <fullName evidence="1">Uncharacterized protein</fullName>
    </submittedName>
</protein>
<gene>
    <name evidence="1" type="ORF">VTL71DRAFT_13552</name>
</gene>
<organism evidence="1 2">
    <name type="scientific">Oculimacula yallundae</name>
    <dbReference type="NCBI Taxonomy" id="86028"/>
    <lineage>
        <taxon>Eukaryota</taxon>
        <taxon>Fungi</taxon>
        <taxon>Dikarya</taxon>
        <taxon>Ascomycota</taxon>
        <taxon>Pezizomycotina</taxon>
        <taxon>Leotiomycetes</taxon>
        <taxon>Helotiales</taxon>
        <taxon>Ploettnerulaceae</taxon>
        <taxon>Oculimacula</taxon>
    </lineage>
</organism>
<keyword evidence="2" id="KW-1185">Reference proteome</keyword>
<comment type="caution">
    <text evidence="1">The sequence shown here is derived from an EMBL/GenBank/DDBJ whole genome shotgun (WGS) entry which is preliminary data.</text>
</comment>
<evidence type="ECO:0000313" key="1">
    <source>
        <dbReference type="EMBL" id="KAL2070526.1"/>
    </source>
</evidence>
<accession>A0ABR4CKN8</accession>
<proteinExistence type="predicted"/>
<evidence type="ECO:0000313" key="2">
    <source>
        <dbReference type="Proteomes" id="UP001595075"/>
    </source>
</evidence>